<name>A0A392PR90_9FABA</name>
<keyword evidence="2" id="KW-0694">RNA-binding</keyword>
<dbReference type="Pfam" id="PF00013">
    <property type="entry name" value="KH_1"/>
    <property type="match status" value="1"/>
</dbReference>
<dbReference type="Gene3D" id="3.30.310.210">
    <property type="match status" value="1"/>
</dbReference>
<evidence type="ECO:0000256" key="2">
    <source>
        <dbReference type="PROSITE-ProRule" id="PRU00117"/>
    </source>
</evidence>
<feature type="domain" description="K Homology" evidence="4">
    <location>
        <begin position="44"/>
        <end position="124"/>
    </location>
</feature>
<feature type="region of interest" description="Disordered" evidence="3">
    <location>
        <begin position="1"/>
        <end position="36"/>
    </location>
</feature>
<accession>A0A392PR90</accession>
<dbReference type="GO" id="GO:0003723">
    <property type="term" value="F:RNA binding"/>
    <property type="evidence" value="ECO:0007669"/>
    <property type="project" value="UniProtKB-UniRule"/>
</dbReference>
<keyword evidence="1" id="KW-0677">Repeat</keyword>
<dbReference type="InterPro" id="IPR004087">
    <property type="entry name" value="KH_dom"/>
</dbReference>
<dbReference type="PROSITE" id="PS50084">
    <property type="entry name" value="KH_TYPE_1"/>
    <property type="match status" value="1"/>
</dbReference>
<feature type="non-terminal residue" evidence="5">
    <location>
        <position position="131"/>
    </location>
</feature>
<evidence type="ECO:0000256" key="3">
    <source>
        <dbReference type="SAM" id="MobiDB-lite"/>
    </source>
</evidence>
<dbReference type="PANTHER" id="PTHR10288">
    <property type="entry name" value="KH DOMAIN CONTAINING RNA BINDING PROTEIN"/>
    <property type="match status" value="1"/>
</dbReference>
<dbReference type="InterPro" id="IPR036612">
    <property type="entry name" value="KH_dom_type_1_sf"/>
</dbReference>
<dbReference type="SMART" id="SM00322">
    <property type="entry name" value="KH"/>
    <property type="match status" value="1"/>
</dbReference>
<dbReference type="EMBL" id="LXQA010091567">
    <property type="protein sequence ID" value="MCI14232.1"/>
    <property type="molecule type" value="Genomic_DNA"/>
</dbReference>
<evidence type="ECO:0000259" key="4">
    <source>
        <dbReference type="SMART" id="SM00322"/>
    </source>
</evidence>
<dbReference type="InterPro" id="IPR004088">
    <property type="entry name" value="KH_dom_type_1"/>
</dbReference>
<comment type="caution">
    <text evidence="5">The sequence shown here is derived from an EMBL/GenBank/DDBJ whole genome shotgun (WGS) entry which is preliminary data.</text>
</comment>
<dbReference type="SUPFAM" id="SSF54791">
    <property type="entry name" value="Eukaryotic type KH-domain (KH-domain type I)"/>
    <property type="match status" value="1"/>
</dbReference>
<sequence>MGGQRERSNYGKRPRSHSDYDGGGNKRRNVGDDRDREQFVITKDDTVFRYLCPARKIGSVIGRGGEIVKQLRVETKAKIRISETVPGCDERIVTVYSSSDETNNLDDGGKNVSPAEDALFKIHDRVVAEDL</sequence>
<reference evidence="5 6" key="1">
    <citation type="journal article" date="2018" name="Front. Plant Sci.">
        <title>Red Clover (Trifolium pratense) and Zigzag Clover (T. medium) - A Picture of Genomic Similarities and Differences.</title>
        <authorList>
            <person name="Dluhosova J."/>
            <person name="Istvanek J."/>
            <person name="Nedelnik J."/>
            <person name="Repkova J."/>
        </authorList>
    </citation>
    <scope>NUCLEOTIDE SEQUENCE [LARGE SCALE GENOMIC DNA]</scope>
    <source>
        <strain evidence="6">cv. 10/8</strain>
        <tissue evidence="5">Leaf</tissue>
    </source>
</reference>
<keyword evidence="6" id="KW-1185">Reference proteome</keyword>
<evidence type="ECO:0000313" key="6">
    <source>
        <dbReference type="Proteomes" id="UP000265520"/>
    </source>
</evidence>
<dbReference type="CDD" id="cd22459">
    <property type="entry name" value="KH-I_PEPPER_rpt1_like"/>
    <property type="match status" value="1"/>
</dbReference>
<evidence type="ECO:0000313" key="5">
    <source>
        <dbReference type="EMBL" id="MCI14232.1"/>
    </source>
</evidence>
<proteinExistence type="predicted"/>
<organism evidence="5 6">
    <name type="scientific">Trifolium medium</name>
    <dbReference type="NCBI Taxonomy" id="97028"/>
    <lineage>
        <taxon>Eukaryota</taxon>
        <taxon>Viridiplantae</taxon>
        <taxon>Streptophyta</taxon>
        <taxon>Embryophyta</taxon>
        <taxon>Tracheophyta</taxon>
        <taxon>Spermatophyta</taxon>
        <taxon>Magnoliopsida</taxon>
        <taxon>eudicotyledons</taxon>
        <taxon>Gunneridae</taxon>
        <taxon>Pentapetalae</taxon>
        <taxon>rosids</taxon>
        <taxon>fabids</taxon>
        <taxon>Fabales</taxon>
        <taxon>Fabaceae</taxon>
        <taxon>Papilionoideae</taxon>
        <taxon>50 kb inversion clade</taxon>
        <taxon>NPAAA clade</taxon>
        <taxon>Hologalegina</taxon>
        <taxon>IRL clade</taxon>
        <taxon>Trifolieae</taxon>
        <taxon>Trifolium</taxon>
    </lineage>
</organism>
<dbReference type="AlphaFoldDB" id="A0A392PR90"/>
<evidence type="ECO:0000256" key="1">
    <source>
        <dbReference type="ARBA" id="ARBA00022737"/>
    </source>
</evidence>
<protein>
    <submittedName>
        <fullName evidence="5">KH domain-containing protein</fullName>
    </submittedName>
</protein>
<dbReference type="Proteomes" id="UP000265520">
    <property type="component" value="Unassembled WGS sequence"/>
</dbReference>